<feature type="domain" description="NR LBD" evidence="11">
    <location>
        <begin position="251"/>
        <end position="470"/>
    </location>
</feature>
<dbReference type="PRINTS" id="PR00398">
    <property type="entry name" value="STRDHORMONER"/>
</dbReference>
<accession>A0A210R4M2</accession>
<dbReference type="AlphaFoldDB" id="A0A210R4M2"/>
<feature type="domain" description="Nuclear receptor" evidence="10">
    <location>
        <begin position="14"/>
        <end position="89"/>
    </location>
</feature>
<keyword evidence="3" id="KW-0862">Zinc</keyword>
<dbReference type="STRING" id="6573.A0A210R4M2"/>
<keyword evidence="1" id="KW-0479">Metal-binding</keyword>
<keyword evidence="6" id="KW-0804">Transcription</keyword>
<dbReference type="InterPro" id="IPR035500">
    <property type="entry name" value="NHR-like_dom_sf"/>
</dbReference>
<evidence type="ECO:0000313" key="12">
    <source>
        <dbReference type="EMBL" id="OWF56000.1"/>
    </source>
</evidence>
<dbReference type="PROSITE" id="PS51030">
    <property type="entry name" value="NUCLEAR_REC_DBD_2"/>
    <property type="match status" value="1"/>
</dbReference>
<keyword evidence="13" id="KW-1185">Reference proteome</keyword>
<dbReference type="InterPro" id="IPR001723">
    <property type="entry name" value="Nuclear_hrmn_rcpt"/>
</dbReference>
<proteinExistence type="predicted"/>
<evidence type="ECO:0000256" key="8">
    <source>
        <dbReference type="ARBA" id="ARBA00023242"/>
    </source>
</evidence>
<keyword evidence="8" id="KW-0539">Nucleus</keyword>
<dbReference type="EMBL" id="NEDP02000388">
    <property type="protein sequence ID" value="OWF56000.1"/>
    <property type="molecule type" value="Genomic_DNA"/>
</dbReference>
<dbReference type="Gene3D" id="3.30.50.10">
    <property type="entry name" value="Erythroid Transcription Factor GATA-1, subunit A"/>
    <property type="match status" value="1"/>
</dbReference>
<dbReference type="InterPro" id="IPR013088">
    <property type="entry name" value="Znf_NHR/GATA"/>
</dbReference>
<dbReference type="Gene3D" id="1.10.565.10">
    <property type="entry name" value="Retinoid X Receptor"/>
    <property type="match status" value="1"/>
</dbReference>
<dbReference type="InterPro" id="IPR000536">
    <property type="entry name" value="Nucl_hrmn_rcpt_lig-bd"/>
</dbReference>
<evidence type="ECO:0000256" key="4">
    <source>
        <dbReference type="ARBA" id="ARBA00023015"/>
    </source>
</evidence>
<dbReference type="PANTHER" id="PTHR24082">
    <property type="entry name" value="NUCLEAR HORMONE RECEPTOR"/>
    <property type="match status" value="1"/>
</dbReference>
<reference evidence="12 13" key="1">
    <citation type="journal article" date="2017" name="Nat. Ecol. Evol.">
        <title>Scallop genome provides insights into evolution of bilaterian karyotype and development.</title>
        <authorList>
            <person name="Wang S."/>
            <person name="Zhang J."/>
            <person name="Jiao W."/>
            <person name="Li J."/>
            <person name="Xun X."/>
            <person name="Sun Y."/>
            <person name="Guo X."/>
            <person name="Huan P."/>
            <person name="Dong B."/>
            <person name="Zhang L."/>
            <person name="Hu X."/>
            <person name="Sun X."/>
            <person name="Wang J."/>
            <person name="Zhao C."/>
            <person name="Wang Y."/>
            <person name="Wang D."/>
            <person name="Huang X."/>
            <person name="Wang R."/>
            <person name="Lv J."/>
            <person name="Li Y."/>
            <person name="Zhang Z."/>
            <person name="Liu B."/>
            <person name="Lu W."/>
            <person name="Hui Y."/>
            <person name="Liang J."/>
            <person name="Zhou Z."/>
            <person name="Hou R."/>
            <person name="Li X."/>
            <person name="Liu Y."/>
            <person name="Li H."/>
            <person name="Ning X."/>
            <person name="Lin Y."/>
            <person name="Zhao L."/>
            <person name="Xing Q."/>
            <person name="Dou J."/>
            <person name="Li Y."/>
            <person name="Mao J."/>
            <person name="Guo H."/>
            <person name="Dou H."/>
            <person name="Li T."/>
            <person name="Mu C."/>
            <person name="Jiang W."/>
            <person name="Fu Q."/>
            <person name="Fu X."/>
            <person name="Miao Y."/>
            <person name="Liu J."/>
            <person name="Yu Q."/>
            <person name="Li R."/>
            <person name="Liao H."/>
            <person name="Li X."/>
            <person name="Kong Y."/>
            <person name="Jiang Z."/>
            <person name="Chourrout D."/>
            <person name="Li R."/>
            <person name="Bao Z."/>
        </authorList>
    </citation>
    <scope>NUCLEOTIDE SEQUENCE [LARGE SCALE GENOMIC DNA]</scope>
    <source>
        <strain evidence="12 13">PY_sf001</strain>
    </source>
</reference>
<dbReference type="Pfam" id="PF00105">
    <property type="entry name" value="zf-C4"/>
    <property type="match status" value="1"/>
</dbReference>
<dbReference type="GO" id="GO:0008270">
    <property type="term" value="F:zinc ion binding"/>
    <property type="evidence" value="ECO:0007669"/>
    <property type="project" value="UniProtKB-KW"/>
</dbReference>
<feature type="compositionally biased region" description="Polar residues" evidence="9">
    <location>
        <begin position="126"/>
        <end position="159"/>
    </location>
</feature>
<evidence type="ECO:0000256" key="2">
    <source>
        <dbReference type="ARBA" id="ARBA00022771"/>
    </source>
</evidence>
<dbReference type="InterPro" id="IPR001628">
    <property type="entry name" value="Znf_hrmn_rcpt"/>
</dbReference>
<evidence type="ECO:0000313" key="13">
    <source>
        <dbReference type="Proteomes" id="UP000242188"/>
    </source>
</evidence>
<dbReference type="GO" id="GO:0043565">
    <property type="term" value="F:sequence-specific DNA binding"/>
    <property type="evidence" value="ECO:0007669"/>
    <property type="project" value="InterPro"/>
</dbReference>
<dbReference type="OrthoDB" id="5850793at2759"/>
<protein>
    <submittedName>
        <fullName evidence="12">Nuclear hormone receptor HR3</fullName>
    </submittedName>
</protein>
<evidence type="ECO:0000256" key="1">
    <source>
        <dbReference type="ARBA" id="ARBA00022723"/>
    </source>
</evidence>
<dbReference type="GO" id="GO:0003700">
    <property type="term" value="F:DNA-binding transcription factor activity"/>
    <property type="evidence" value="ECO:0007669"/>
    <property type="project" value="InterPro"/>
</dbReference>
<keyword evidence="7 12" id="KW-0675">Receptor</keyword>
<sequence>MTEKISLKTAALQLPPCKVCDGKASGIHYGVNSCEACKGFFRRYLSRKEPYKCVKGGKCVITDSPRGNCSACRMEKCLQLGMSKKAVRQGRYTLTERTKAIIEVQKLQQKVEDNPVPVEPPKDNHTSQPEQSPDSGIESLTSPSDTDNFENSAMSNTPVDSPFTIHIREDRDLMELSADLQSESIKDCRHIQAGTDSQSLQAVLDDLIPRLTKCAEDLSPVSSKLTDEEIHSLHTTALNKFRMKEEMFGSMEPVSIEDYNHFYEATGLDVDGRQGRLQRCRSFFEGTIKHYVQFSRVIPDFSDLPVPDQSSLLKAARFEFFMLLEYRAVDPDLQMVLTIGGDVYHINEASFYFPKEIMLSWFEFSRVIRRLNLSEKERALVLAISLLFRDRCKLENPDKVEKIQLTLISYLRHVLKERYGKQEVHWFTKVMNMFLSFRELTESYMKQYQKLCKDKFLPKQFPEMLEFLFEDD</sequence>
<dbReference type="SUPFAM" id="SSF48508">
    <property type="entry name" value="Nuclear receptor ligand-binding domain"/>
    <property type="match status" value="1"/>
</dbReference>
<name>A0A210R4M2_MIZYE</name>
<evidence type="ECO:0000259" key="10">
    <source>
        <dbReference type="PROSITE" id="PS51030"/>
    </source>
</evidence>
<evidence type="ECO:0000259" key="11">
    <source>
        <dbReference type="PROSITE" id="PS51843"/>
    </source>
</evidence>
<dbReference type="SUPFAM" id="SSF57716">
    <property type="entry name" value="Glucocorticoid receptor-like (DNA-binding domain)"/>
    <property type="match status" value="1"/>
</dbReference>
<keyword evidence="4" id="KW-0805">Transcription regulation</keyword>
<dbReference type="Proteomes" id="UP000242188">
    <property type="component" value="Unassembled WGS sequence"/>
</dbReference>
<feature type="region of interest" description="Disordered" evidence="9">
    <location>
        <begin position="106"/>
        <end position="164"/>
    </location>
</feature>
<evidence type="ECO:0000256" key="3">
    <source>
        <dbReference type="ARBA" id="ARBA00022833"/>
    </source>
</evidence>
<comment type="caution">
    <text evidence="12">The sequence shown here is derived from an EMBL/GenBank/DDBJ whole genome shotgun (WGS) entry which is preliminary data.</text>
</comment>
<evidence type="ECO:0000256" key="5">
    <source>
        <dbReference type="ARBA" id="ARBA00023125"/>
    </source>
</evidence>
<dbReference type="SMART" id="SM00430">
    <property type="entry name" value="HOLI"/>
    <property type="match status" value="1"/>
</dbReference>
<keyword evidence="2" id="KW-0863">Zinc-finger</keyword>
<dbReference type="CDD" id="cd06916">
    <property type="entry name" value="NR_DBD_like"/>
    <property type="match status" value="1"/>
</dbReference>
<evidence type="ECO:0000256" key="9">
    <source>
        <dbReference type="SAM" id="MobiDB-lite"/>
    </source>
</evidence>
<dbReference type="InterPro" id="IPR050234">
    <property type="entry name" value="Nuclear_hormone_rcpt_NR1"/>
</dbReference>
<keyword evidence="5" id="KW-0238">DNA-binding</keyword>
<organism evidence="12 13">
    <name type="scientific">Mizuhopecten yessoensis</name>
    <name type="common">Japanese scallop</name>
    <name type="synonym">Patinopecten yessoensis</name>
    <dbReference type="NCBI Taxonomy" id="6573"/>
    <lineage>
        <taxon>Eukaryota</taxon>
        <taxon>Metazoa</taxon>
        <taxon>Spiralia</taxon>
        <taxon>Lophotrochozoa</taxon>
        <taxon>Mollusca</taxon>
        <taxon>Bivalvia</taxon>
        <taxon>Autobranchia</taxon>
        <taxon>Pteriomorphia</taxon>
        <taxon>Pectinida</taxon>
        <taxon>Pectinoidea</taxon>
        <taxon>Pectinidae</taxon>
        <taxon>Mizuhopecten</taxon>
    </lineage>
</organism>
<evidence type="ECO:0000256" key="6">
    <source>
        <dbReference type="ARBA" id="ARBA00023163"/>
    </source>
</evidence>
<dbReference type="Pfam" id="PF00104">
    <property type="entry name" value="Hormone_recep"/>
    <property type="match status" value="1"/>
</dbReference>
<evidence type="ECO:0000256" key="7">
    <source>
        <dbReference type="ARBA" id="ARBA00023170"/>
    </source>
</evidence>
<dbReference type="PROSITE" id="PS51843">
    <property type="entry name" value="NR_LBD"/>
    <property type="match status" value="1"/>
</dbReference>
<dbReference type="SMART" id="SM00399">
    <property type="entry name" value="ZnF_C4"/>
    <property type="match status" value="1"/>
</dbReference>
<dbReference type="PRINTS" id="PR00047">
    <property type="entry name" value="STROIDFINGER"/>
</dbReference>
<gene>
    <name evidence="12" type="ORF">KP79_PYT18136</name>
</gene>